<dbReference type="RefSeq" id="WP_013100408.1">
    <property type="nucleotide sequence ID" value="NC_014122.1"/>
</dbReference>
<dbReference type="STRING" id="573063.Metin_1005"/>
<dbReference type="EMBL" id="CP002009">
    <property type="protein sequence ID" value="ADG13663.1"/>
    <property type="molecule type" value="Genomic_DNA"/>
</dbReference>
<evidence type="ECO:0000313" key="1">
    <source>
        <dbReference type="EMBL" id="ADG13663.1"/>
    </source>
</evidence>
<protein>
    <submittedName>
        <fullName evidence="1">Uncharacterized protein</fullName>
    </submittedName>
</protein>
<dbReference type="Pfam" id="PF09893">
    <property type="entry name" value="DUF2120"/>
    <property type="match status" value="1"/>
</dbReference>
<dbReference type="GeneID" id="32159812"/>
<dbReference type="Proteomes" id="UP000002061">
    <property type="component" value="Chromosome"/>
</dbReference>
<proteinExistence type="predicted"/>
<dbReference type="eggNOG" id="arCOG04873">
    <property type="taxonomic scope" value="Archaea"/>
</dbReference>
<dbReference type="InterPro" id="IPR014515">
    <property type="entry name" value="UCP921964"/>
</dbReference>
<keyword evidence="2" id="KW-1185">Reference proteome</keyword>
<reference evidence="1" key="1">
    <citation type="submission" date="2010-04" db="EMBL/GenBank/DDBJ databases">
        <title>Complete sequence of Methanocaldococcus infernus ME.</title>
        <authorList>
            <consortium name="US DOE Joint Genome Institute"/>
            <person name="Lucas S."/>
            <person name="Copeland A."/>
            <person name="Lapidus A."/>
            <person name="Cheng J.-F."/>
            <person name="Bruce D."/>
            <person name="Goodwin L."/>
            <person name="Pitluck S."/>
            <person name="Munk A.C."/>
            <person name="Detter J.C."/>
            <person name="Han C."/>
            <person name="Tapia R."/>
            <person name="Land M."/>
            <person name="Hauser L."/>
            <person name="Kyrpides N."/>
            <person name="Mikhailova N."/>
            <person name="Sieprawska-Lupa M."/>
            <person name="Whitman W.B."/>
            <person name="Woyke T."/>
        </authorList>
    </citation>
    <scope>NUCLEOTIDE SEQUENCE [LARGE SCALE GENOMIC DNA]</scope>
    <source>
        <strain evidence="1">ME</strain>
    </source>
</reference>
<evidence type="ECO:0000313" key="2">
    <source>
        <dbReference type="Proteomes" id="UP000002061"/>
    </source>
</evidence>
<dbReference type="AlphaFoldDB" id="D5VSW0"/>
<accession>D5VSW0</accession>
<dbReference type="KEGG" id="mif:Metin_1005"/>
<dbReference type="OrthoDB" id="64462at2157"/>
<organism evidence="1 2">
    <name type="scientific">Methanocaldococcus infernus (strain DSM 11812 / JCM 15783 / ME)</name>
    <dbReference type="NCBI Taxonomy" id="573063"/>
    <lineage>
        <taxon>Archaea</taxon>
        <taxon>Methanobacteriati</taxon>
        <taxon>Methanobacteriota</taxon>
        <taxon>Methanomada group</taxon>
        <taxon>Methanococci</taxon>
        <taxon>Methanococcales</taxon>
        <taxon>Methanocaldococcaceae</taxon>
        <taxon>Methanocaldococcus</taxon>
    </lineage>
</organism>
<sequence>MWKSEVGKLMMRLKAFRGCRPLFECDDMLIVKGICRDQVDNIKSYLEEKLKEENFEIVEDEEEIKEFVESIHERLRGGEEYLDPFGFEKMKEAFKITGFECDYCIGKKKNLMVGVSMYYDRIRKEPKFVEVVAIYKEPR</sequence>
<name>D5VSW0_METIM</name>
<gene>
    <name evidence="1" type="ordered locus">Metin_1005</name>
</gene>
<dbReference type="PIRSF" id="PIRSF021964">
    <property type="entry name" value="UCP921964"/>
    <property type="match status" value="1"/>
</dbReference>
<dbReference type="HOGENOM" id="CLU_143947_0_0_2"/>